<keyword evidence="2" id="KW-1185">Reference proteome</keyword>
<dbReference type="EMBL" id="CM042010">
    <property type="protein sequence ID" value="KAI3781845.1"/>
    <property type="molecule type" value="Genomic_DNA"/>
</dbReference>
<name>A0ACB9GEI2_CICIN</name>
<protein>
    <submittedName>
        <fullName evidence="1">Uncharacterized protein</fullName>
    </submittedName>
</protein>
<reference evidence="2" key="1">
    <citation type="journal article" date="2022" name="Mol. Ecol. Resour.">
        <title>The genomes of chicory, endive, great burdock and yacon provide insights into Asteraceae palaeo-polyploidization history and plant inulin production.</title>
        <authorList>
            <person name="Fan W."/>
            <person name="Wang S."/>
            <person name="Wang H."/>
            <person name="Wang A."/>
            <person name="Jiang F."/>
            <person name="Liu H."/>
            <person name="Zhao H."/>
            <person name="Xu D."/>
            <person name="Zhang Y."/>
        </authorList>
    </citation>
    <scope>NUCLEOTIDE SEQUENCE [LARGE SCALE GENOMIC DNA]</scope>
    <source>
        <strain evidence="2">cv. Punajuju</strain>
    </source>
</reference>
<proteinExistence type="predicted"/>
<accession>A0ACB9GEI2</accession>
<dbReference type="Proteomes" id="UP001055811">
    <property type="component" value="Linkage Group LG02"/>
</dbReference>
<evidence type="ECO:0000313" key="1">
    <source>
        <dbReference type="EMBL" id="KAI3781845.1"/>
    </source>
</evidence>
<organism evidence="1 2">
    <name type="scientific">Cichorium intybus</name>
    <name type="common">Chicory</name>
    <dbReference type="NCBI Taxonomy" id="13427"/>
    <lineage>
        <taxon>Eukaryota</taxon>
        <taxon>Viridiplantae</taxon>
        <taxon>Streptophyta</taxon>
        <taxon>Embryophyta</taxon>
        <taxon>Tracheophyta</taxon>
        <taxon>Spermatophyta</taxon>
        <taxon>Magnoliopsida</taxon>
        <taxon>eudicotyledons</taxon>
        <taxon>Gunneridae</taxon>
        <taxon>Pentapetalae</taxon>
        <taxon>asterids</taxon>
        <taxon>campanulids</taxon>
        <taxon>Asterales</taxon>
        <taxon>Asteraceae</taxon>
        <taxon>Cichorioideae</taxon>
        <taxon>Cichorieae</taxon>
        <taxon>Cichoriinae</taxon>
        <taxon>Cichorium</taxon>
    </lineage>
</organism>
<evidence type="ECO:0000313" key="2">
    <source>
        <dbReference type="Proteomes" id="UP001055811"/>
    </source>
</evidence>
<sequence>MDLDVGYEYAAPLNLRANPHQHIAIDRHNHGVIERRCYRTPIRTLHRLSMRHISYTDTHTSTANPIDLPTSSLHEIYKSKHIFDRDFRLFDSILRNPFQPIIWALDCLPKGFIAIYYLGLEDIYMCMEEDAGFETWSSPSQKS</sequence>
<gene>
    <name evidence="1" type="ORF">L2E82_11871</name>
</gene>
<comment type="caution">
    <text evidence="1">The sequence shown here is derived from an EMBL/GenBank/DDBJ whole genome shotgun (WGS) entry which is preliminary data.</text>
</comment>
<reference evidence="1 2" key="2">
    <citation type="journal article" date="2022" name="Mol. Ecol. Resour.">
        <title>The genomes of chicory, endive, great burdock and yacon provide insights into Asteraceae paleo-polyploidization history and plant inulin production.</title>
        <authorList>
            <person name="Fan W."/>
            <person name="Wang S."/>
            <person name="Wang H."/>
            <person name="Wang A."/>
            <person name="Jiang F."/>
            <person name="Liu H."/>
            <person name="Zhao H."/>
            <person name="Xu D."/>
            <person name="Zhang Y."/>
        </authorList>
    </citation>
    <scope>NUCLEOTIDE SEQUENCE [LARGE SCALE GENOMIC DNA]</scope>
    <source>
        <strain evidence="2">cv. Punajuju</strain>
        <tissue evidence="1">Leaves</tissue>
    </source>
</reference>